<accession>A0A1G5ALD4</accession>
<protein>
    <submittedName>
        <fullName evidence="1">Uncharacterized protein</fullName>
    </submittedName>
</protein>
<evidence type="ECO:0000313" key="1">
    <source>
        <dbReference type="EMBL" id="SCX78691.1"/>
    </source>
</evidence>
<dbReference type="AlphaFoldDB" id="A0A1G5ALD4"/>
<dbReference type="Proteomes" id="UP000198870">
    <property type="component" value="Unassembled WGS sequence"/>
</dbReference>
<dbReference type="EMBL" id="FMUX01000001">
    <property type="protein sequence ID" value="SCX78691.1"/>
    <property type="molecule type" value="Genomic_DNA"/>
</dbReference>
<proteinExistence type="predicted"/>
<reference evidence="1 2" key="1">
    <citation type="submission" date="2016-10" db="EMBL/GenBank/DDBJ databases">
        <authorList>
            <person name="de Groot N.N."/>
        </authorList>
    </citation>
    <scope>NUCLEOTIDE SEQUENCE [LARGE SCALE GENOMIC DNA]</scope>
    <source>
        <strain evidence="1 2">AA1</strain>
    </source>
</reference>
<gene>
    <name evidence="1" type="ORF">SAMN05216233_101280</name>
</gene>
<organism evidence="1 2">
    <name type="scientific">Desulfoluna spongiiphila</name>
    <dbReference type="NCBI Taxonomy" id="419481"/>
    <lineage>
        <taxon>Bacteria</taxon>
        <taxon>Pseudomonadati</taxon>
        <taxon>Thermodesulfobacteriota</taxon>
        <taxon>Desulfobacteria</taxon>
        <taxon>Desulfobacterales</taxon>
        <taxon>Desulfolunaceae</taxon>
        <taxon>Desulfoluna</taxon>
    </lineage>
</organism>
<sequence length="118" mass="13531">MVDVTLKMLVVCQYKKPGYMQKMPKPGLLKKESIAILRCQALAVTGTGNPLSTLRFALLAASEFARLFIALLELQPLEKAVVLNFFLQNTHGFFEIVIEYFNFDFLQIYRPFLNIRGR</sequence>
<keyword evidence="2" id="KW-1185">Reference proteome</keyword>
<evidence type="ECO:0000313" key="2">
    <source>
        <dbReference type="Proteomes" id="UP000198870"/>
    </source>
</evidence>
<name>A0A1G5ALD4_9BACT</name>